<name>X1GFB3_9ZZZZ</name>
<dbReference type="EMBL" id="BARU01014224">
    <property type="protein sequence ID" value="GAH31723.1"/>
    <property type="molecule type" value="Genomic_DNA"/>
</dbReference>
<sequence>MNRNMLKQERIIRISGNNKGLTCPFKPIVCQEGYCEQCQIYLEWLKLRGKLRGENIG</sequence>
<feature type="non-terminal residue" evidence="1">
    <location>
        <position position="57"/>
    </location>
</feature>
<gene>
    <name evidence="1" type="ORF">S03H2_25231</name>
</gene>
<protein>
    <submittedName>
        <fullName evidence="1">Uncharacterized protein</fullName>
    </submittedName>
</protein>
<proteinExistence type="predicted"/>
<dbReference type="AlphaFoldDB" id="X1GFB3"/>
<comment type="caution">
    <text evidence="1">The sequence shown here is derived from an EMBL/GenBank/DDBJ whole genome shotgun (WGS) entry which is preliminary data.</text>
</comment>
<organism evidence="1">
    <name type="scientific">marine sediment metagenome</name>
    <dbReference type="NCBI Taxonomy" id="412755"/>
    <lineage>
        <taxon>unclassified sequences</taxon>
        <taxon>metagenomes</taxon>
        <taxon>ecological metagenomes</taxon>
    </lineage>
</organism>
<evidence type="ECO:0000313" key="1">
    <source>
        <dbReference type="EMBL" id="GAH31723.1"/>
    </source>
</evidence>
<accession>X1GFB3</accession>
<reference evidence="1" key="1">
    <citation type="journal article" date="2014" name="Front. Microbiol.">
        <title>High frequency of phylogenetically diverse reductive dehalogenase-homologous genes in deep subseafloor sedimentary metagenomes.</title>
        <authorList>
            <person name="Kawai M."/>
            <person name="Futagami T."/>
            <person name="Toyoda A."/>
            <person name="Takaki Y."/>
            <person name="Nishi S."/>
            <person name="Hori S."/>
            <person name="Arai W."/>
            <person name="Tsubouchi T."/>
            <person name="Morono Y."/>
            <person name="Uchiyama I."/>
            <person name="Ito T."/>
            <person name="Fujiyama A."/>
            <person name="Inagaki F."/>
            <person name="Takami H."/>
        </authorList>
    </citation>
    <scope>NUCLEOTIDE SEQUENCE</scope>
    <source>
        <strain evidence="1">Expedition CK06-06</strain>
    </source>
</reference>